<dbReference type="Pfam" id="PF12344">
    <property type="entry name" value="UvrB"/>
    <property type="match status" value="1"/>
</dbReference>
<dbReference type="EMBL" id="JADIMF010000033">
    <property type="protein sequence ID" value="MBO8468590.1"/>
    <property type="molecule type" value="Genomic_DNA"/>
</dbReference>
<dbReference type="InterPro" id="IPR004807">
    <property type="entry name" value="UvrB"/>
</dbReference>
<evidence type="ECO:0000256" key="6">
    <source>
        <dbReference type="ARBA" id="ARBA00022769"/>
    </source>
</evidence>
<comment type="function">
    <text evidence="13">The UvrABC repair system catalyzes the recognition and processing of DNA lesions. A damage recognition complex composed of 2 UvrA and 2 UvrB subunits scans DNA for abnormalities. Upon binding of the UvrA(2)B(2) complex to a putative damaged site, the DNA wraps around one UvrB monomer. DNA wrap is dependent on ATP binding by UvrB and probably causes local melting of the DNA helix, facilitating insertion of UvrB beta-hairpin between the DNA strands. Then UvrB probes one DNA strand for the presence of a lesion. If a lesion is found the UvrA subunits dissociate and the UvrB-DNA preincision complex is formed. This complex is subsequently bound by UvrC and the second UvrB is released. If no lesion is found, the DNA wraps around the other UvrB subunit that will check the other stand for damage.</text>
</comment>
<dbReference type="GO" id="GO:0009381">
    <property type="term" value="F:excinuclease ABC activity"/>
    <property type="evidence" value="ECO:0007669"/>
    <property type="project" value="UniProtKB-UniRule"/>
</dbReference>
<dbReference type="GO" id="GO:0005737">
    <property type="term" value="C:cytoplasm"/>
    <property type="evidence" value="ECO:0007669"/>
    <property type="project" value="UniProtKB-SubCell"/>
</dbReference>
<evidence type="ECO:0000256" key="9">
    <source>
        <dbReference type="ARBA" id="ARBA00023204"/>
    </source>
</evidence>
<evidence type="ECO:0000313" key="18">
    <source>
        <dbReference type="EMBL" id="MBO8468590.1"/>
    </source>
</evidence>
<evidence type="ECO:0000256" key="14">
    <source>
        <dbReference type="RuleBase" id="RU003587"/>
    </source>
</evidence>
<evidence type="ECO:0000256" key="3">
    <source>
        <dbReference type="ARBA" id="ARBA00022490"/>
    </source>
</evidence>
<organism evidence="18 19">
    <name type="scientific">Candidatus Ornithospirochaeta stercoravium</name>
    <dbReference type="NCBI Taxonomy" id="2840897"/>
    <lineage>
        <taxon>Bacteria</taxon>
        <taxon>Pseudomonadati</taxon>
        <taxon>Spirochaetota</taxon>
        <taxon>Spirochaetia</taxon>
        <taxon>Spirochaetales</taxon>
        <taxon>Spirochaetaceae</taxon>
        <taxon>Spirochaetaceae incertae sedis</taxon>
        <taxon>Candidatus Ornithospirochaeta</taxon>
    </lineage>
</organism>
<dbReference type="InterPro" id="IPR024759">
    <property type="entry name" value="UvrB_YAD/RRR_dom"/>
</dbReference>
<dbReference type="Pfam" id="PF17757">
    <property type="entry name" value="UvrB_inter"/>
    <property type="match status" value="1"/>
</dbReference>
<comment type="caution">
    <text evidence="18">The sequence shown here is derived from an EMBL/GenBank/DDBJ whole genome shotgun (WGS) entry which is preliminary data.</text>
</comment>
<dbReference type="GO" id="GO:0006289">
    <property type="term" value="P:nucleotide-excision repair"/>
    <property type="evidence" value="ECO:0007669"/>
    <property type="project" value="UniProtKB-UniRule"/>
</dbReference>
<dbReference type="InterPro" id="IPR014001">
    <property type="entry name" value="Helicase_ATP-bd"/>
</dbReference>
<dbReference type="Pfam" id="PF00271">
    <property type="entry name" value="Helicase_C"/>
    <property type="match status" value="1"/>
</dbReference>
<dbReference type="GO" id="GO:0009380">
    <property type="term" value="C:excinuclease repair complex"/>
    <property type="evidence" value="ECO:0007669"/>
    <property type="project" value="InterPro"/>
</dbReference>
<evidence type="ECO:0000256" key="11">
    <source>
        <dbReference type="ARBA" id="ARBA00026033"/>
    </source>
</evidence>
<dbReference type="SUPFAM" id="SSF52540">
    <property type="entry name" value="P-loop containing nucleoside triphosphate hydrolases"/>
    <property type="match status" value="2"/>
</dbReference>
<dbReference type="NCBIfam" id="NF003673">
    <property type="entry name" value="PRK05298.1"/>
    <property type="match status" value="1"/>
</dbReference>
<keyword evidence="9 13" id="KW-0234">DNA repair</keyword>
<evidence type="ECO:0000256" key="5">
    <source>
        <dbReference type="ARBA" id="ARBA00022763"/>
    </source>
</evidence>
<evidence type="ECO:0000259" key="15">
    <source>
        <dbReference type="PROSITE" id="PS50151"/>
    </source>
</evidence>
<evidence type="ECO:0000259" key="17">
    <source>
        <dbReference type="PROSITE" id="PS51194"/>
    </source>
</evidence>
<dbReference type="GO" id="GO:0003677">
    <property type="term" value="F:DNA binding"/>
    <property type="evidence" value="ECO:0007669"/>
    <property type="project" value="UniProtKB-UniRule"/>
</dbReference>
<evidence type="ECO:0000259" key="16">
    <source>
        <dbReference type="PROSITE" id="PS51192"/>
    </source>
</evidence>
<dbReference type="PANTHER" id="PTHR24029">
    <property type="entry name" value="UVRABC SYSTEM PROTEIN B"/>
    <property type="match status" value="1"/>
</dbReference>
<evidence type="ECO:0000256" key="8">
    <source>
        <dbReference type="ARBA" id="ARBA00022881"/>
    </source>
</evidence>
<gene>
    <name evidence="13 18" type="primary">uvrB</name>
    <name evidence="18" type="ORF">IAA72_02245</name>
</gene>
<feature type="short sequence motif" description="Beta-hairpin" evidence="13">
    <location>
        <begin position="114"/>
        <end position="137"/>
    </location>
</feature>
<evidence type="ECO:0000313" key="19">
    <source>
        <dbReference type="Proteomes" id="UP000810292"/>
    </source>
</evidence>
<dbReference type="InterPro" id="IPR001650">
    <property type="entry name" value="Helicase_C-like"/>
</dbReference>
<evidence type="ECO:0000256" key="7">
    <source>
        <dbReference type="ARBA" id="ARBA00022840"/>
    </source>
</evidence>
<comment type="subunit">
    <text evidence="11 13 14">Forms a heterotetramer with UvrA during the search for lesions. Interacts with UvrC in an incision complex.</text>
</comment>
<dbReference type="PANTHER" id="PTHR24029:SF0">
    <property type="entry name" value="UVRABC SYSTEM PROTEIN B"/>
    <property type="match status" value="1"/>
</dbReference>
<feature type="domain" description="Helicase C-terminal" evidence="17">
    <location>
        <begin position="451"/>
        <end position="617"/>
    </location>
</feature>
<keyword evidence="10 13" id="KW-0742">SOS response</keyword>
<dbReference type="SMART" id="SM00490">
    <property type="entry name" value="HELICc"/>
    <property type="match status" value="1"/>
</dbReference>
<keyword evidence="4 13" id="KW-0547">Nucleotide-binding</keyword>
<dbReference type="HAMAP" id="MF_00204">
    <property type="entry name" value="UvrB"/>
    <property type="match status" value="1"/>
</dbReference>
<dbReference type="Gene3D" id="4.10.860.10">
    <property type="entry name" value="UVR domain"/>
    <property type="match status" value="1"/>
</dbReference>
<dbReference type="InterPro" id="IPR001943">
    <property type="entry name" value="UVR_dom"/>
</dbReference>
<dbReference type="AlphaFoldDB" id="A0A9D9ND00"/>
<keyword evidence="7 13" id="KW-0067">ATP-binding</keyword>
<keyword evidence="6 13" id="KW-0228">DNA excision</keyword>
<keyword evidence="8 13" id="KW-0267">Excision nuclease</keyword>
<reference evidence="18" key="2">
    <citation type="journal article" date="2021" name="PeerJ">
        <title>Extensive microbial diversity within the chicken gut microbiome revealed by metagenomics and culture.</title>
        <authorList>
            <person name="Gilroy R."/>
            <person name="Ravi A."/>
            <person name="Getino M."/>
            <person name="Pursley I."/>
            <person name="Horton D.L."/>
            <person name="Alikhan N.F."/>
            <person name="Baker D."/>
            <person name="Gharbi K."/>
            <person name="Hall N."/>
            <person name="Watson M."/>
            <person name="Adriaenssens E.M."/>
            <person name="Foster-Nyarko E."/>
            <person name="Jarju S."/>
            <person name="Secka A."/>
            <person name="Antonio M."/>
            <person name="Oren A."/>
            <person name="Chaudhuri R.R."/>
            <person name="La Ragione R."/>
            <person name="Hildebrand F."/>
            <person name="Pallen M.J."/>
        </authorList>
    </citation>
    <scope>NUCLEOTIDE SEQUENCE</scope>
    <source>
        <strain evidence="18">14700</strain>
    </source>
</reference>
<evidence type="ECO:0000256" key="12">
    <source>
        <dbReference type="ARBA" id="ARBA00029504"/>
    </source>
</evidence>
<dbReference type="GO" id="GO:0016887">
    <property type="term" value="F:ATP hydrolysis activity"/>
    <property type="evidence" value="ECO:0007669"/>
    <property type="project" value="InterPro"/>
</dbReference>
<dbReference type="InterPro" id="IPR041471">
    <property type="entry name" value="UvrB_inter"/>
</dbReference>
<evidence type="ECO:0000256" key="10">
    <source>
        <dbReference type="ARBA" id="ARBA00023236"/>
    </source>
</evidence>
<dbReference type="CDD" id="cd17916">
    <property type="entry name" value="DEXHc_UvrB"/>
    <property type="match status" value="1"/>
</dbReference>
<dbReference type="Proteomes" id="UP000810292">
    <property type="component" value="Unassembled WGS sequence"/>
</dbReference>
<dbReference type="NCBIfam" id="TIGR00631">
    <property type="entry name" value="uvrb"/>
    <property type="match status" value="1"/>
</dbReference>
<sequence length="688" mass="78949">MASSVSKDYSIAGEPFINFQAGFSKPFHVVSDYDLAGDQGEAVEKLYRGYLEGDRAQTLKGVTGSGKTFTMAKLIEKIQKPTLVLSHNKTLSAQLYREFKSFFPENAATYFVSTYDYYQPEAYVPGKDLYIEKEVDINDEIDRLRLNASFSLMERRDVIVVATVSCIYGLGNPVSLRDMLFTFRVGDDFSQNKVFPQLTRMLYERNDMVLNRGTFRPRGETIEIYPAYLETAFRIYLDWDTISDIVWFNPLTGERISSVDVVTLYPAKQFVMPQDQINAAIDRINAEKEERVQYFLSNGKPVEAERIKSRVEYDLEMLQEVGYCSGIENYSRPLSGRAPGERPAVLLDYFPDDFVTFIDESHVTLPQIGAMYEGDRSRKLNLVNYGFRLPSALDNRPLKYEEFDEKVGQRIYVSATPGERERKESSQIVEQLIRPTGLLDPAIEVRATEGQMEDLYGEIRKTIEKNERVLVTTLTKKMAEDLTEYLSNLSLKVRYLHSEVETIERVEILRDLRLGKFDVLVGINLLREGLDLPEVSLVAILDADKIGFLRSSTSLIQTIGRAARNADGRVIMYADRMSEAMAEAIAETEHRRSVQMAYNKVHNITPKTIKKAVEDILEREKNDDEEAAKEEMKILSSNYNLLVERDRKRYIADLTRQMTELAKNLEFEKAALLRDEIQRIKDRKDLES</sequence>
<dbReference type="PROSITE" id="PS51194">
    <property type="entry name" value="HELICASE_CTER"/>
    <property type="match status" value="1"/>
</dbReference>
<comment type="similarity">
    <text evidence="2 13 14">Belongs to the UvrB family.</text>
</comment>
<dbReference type="InterPro" id="IPR027417">
    <property type="entry name" value="P-loop_NTPase"/>
</dbReference>
<dbReference type="SUPFAM" id="SSF46600">
    <property type="entry name" value="C-terminal UvrC-binding domain of UvrB"/>
    <property type="match status" value="1"/>
</dbReference>
<keyword evidence="5 13" id="KW-0227">DNA damage</keyword>
<protein>
    <recommendedName>
        <fullName evidence="12 13">UvrABC system protein B</fullName>
        <shortName evidence="13">Protein UvrB</shortName>
    </recommendedName>
    <alternativeName>
        <fullName evidence="13">Excinuclease ABC subunit B</fullName>
    </alternativeName>
</protein>
<evidence type="ECO:0000256" key="2">
    <source>
        <dbReference type="ARBA" id="ARBA00008533"/>
    </source>
</evidence>
<comment type="domain">
    <text evidence="13">The beta-hairpin motif is involved in DNA binding.</text>
</comment>
<keyword evidence="3 13" id="KW-0963">Cytoplasm</keyword>
<accession>A0A9D9ND00</accession>
<dbReference type="Pfam" id="PF04851">
    <property type="entry name" value="ResIII"/>
    <property type="match status" value="1"/>
</dbReference>
<dbReference type="Gene3D" id="3.40.50.300">
    <property type="entry name" value="P-loop containing nucleotide triphosphate hydrolases"/>
    <property type="match status" value="3"/>
</dbReference>
<dbReference type="Pfam" id="PF02151">
    <property type="entry name" value="UVR"/>
    <property type="match status" value="1"/>
</dbReference>
<dbReference type="PROSITE" id="PS50151">
    <property type="entry name" value="UVR"/>
    <property type="match status" value="1"/>
</dbReference>
<evidence type="ECO:0000256" key="4">
    <source>
        <dbReference type="ARBA" id="ARBA00022741"/>
    </source>
</evidence>
<feature type="binding site" evidence="13">
    <location>
        <begin position="61"/>
        <end position="68"/>
    </location>
    <ligand>
        <name>ATP</name>
        <dbReference type="ChEBI" id="CHEBI:30616"/>
    </ligand>
</feature>
<dbReference type="InterPro" id="IPR036876">
    <property type="entry name" value="UVR_dom_sf"/>
</dbReference>
<feature type="domain" description="UVR" evidence="15">
    <location>
        <begin position="648"/>
        <end position="683"/>
    </location>
</feature>
<feature type="domain" description="Helicase ATP-binding" evidence="16">
    <location>
        <begin position="48"/>
        <end position="182"/>
    </location>
</feature>
<dbReference type="SMART" id="SM00487">
    <property type="entry name" value="DEXDc"/>
    <property type="match status" value="1"/>
</dbReference>
<proteinExistence type="inferred from homology"/>
<dbReference type="GO" id="GO:0009432">
    <property type="term" value="P:SOS response"/>
    <property type="evidence" value="ECO:0007669"/>
    <property type="project" value="UniProtKB-UniRule"/>
</dbReference>
<reference evidence="18" key="1">
    <citation type="submission" date="2020-10" db="EMBL/GenBank/DDBJ databases">
        <authorList>
            <person name="Gilroy R."/>
        </authorList>
    </citation>
    <scope>NUCLEOTIDE SEQUENCE</scope>
    <source>
        <strain evidence="18">14700</strain>
    </source>
</reference>
<dbReference type="InterPro" id="IPR006935">
    <property type="entry name" value="Helicase/UvrB_N"/>
</dbReference>
<dbReference type="PROSITE" id="PS51192">
    <property type="entry name" value="HELICASE_ATP_BIND_1"/>
    <property type="match status" value="1"/>
</dbReference>
<dbReference type="GO" id="GO:0005524">
    <property type="term" value="F:ATP binding"/>
    <property type="evidence" value="ECO:0007669"/>
    <property type="project" value="UniProtKB-UniRule"/>
</dbReference>
<evidence type="ECO:0000256" key="13">
    <source>
        <dbReference type="HAMAP-Rule" id="MF_00204"/>
    </source>
</evidence>
<name>A0A9D9ND00_9SPIO</name>
<evidence type="ECO:0000256" key="1">
    <source>
        <dbReference type="ARBA" id="ARBA00004496"/>
    </source>
</evidence>
<comment type="subcellular location">
    <subcellularLocation>
        <location evidence="1 13 14">Cytoplasm</location>
    </subcellularLocation>
</comment>
<dbReference type="CDD" id="cd18790">
    <property type="entry name" value="SF2_C_UvrB"/>
    <property type="match status" value="1"/>
</dbReference>